<evidence type="ECO:0000259" key="1">
    <source>
        <dbReference type="Pfam" id="PF13588"/>
    </source>
</evidence>
<evidence type="ECO:0000313" key="3">
    <source>
        <dbReference type="Proteomes" id="UP001628220"/>
    </source>
</evidence>
<gene>
    <name evidence="2" type="ORF">Tsumi_08030</name>
</gene>
<sequence>MKSNEYNENKEPFLNENGLCLPSFPVKVSMHNDTPFIYDEVRCKEVALTPEEWVRQHFLHWMMSDLGYPRIALSNEAILPGTKRRGRTDTIVFGTGGVVWMIIEFKAPDVCITEKVWDQLLSYNLRYQAPLLVASNGRSIIVAQVDYEVGKASFLKEMPHWHELKKLVSGGGISM</sequence>
<comment type="caution">
    <text evidence="2">The sequence shown here is derived from an EMBL/GenBank/DDBJ whole genome shotgun (WGS) entry which is preliminary data.</text>
</comment>
<feature type="domain" description="Type I restriction enzyme R protein N-terminal" evidence="1">
    <location>
        <begin position="50"/>
        <end position="159"/>
    </location>
</feature>
<keyword evidence="3" id="KW-1185">Reference proteome</keyword>
<proteinExistence type="predicted"/>
<dbReference type="Proteomes" id="UP001628220">
    <property type="component" value="Unassembled WGS sequence"/>
</dbReference>
<organism evidence="2 3">
    <name type="scientific">Porphyromonas miyakawae</name>
    <dbReference type="NCBI Taxonomy" id="3137470"/>
    <lineage>
        <taxon>Bacteria</taxon>
        <taxon>Pseudomonadati</taxon>
        <taxon>Bacteroidota</taxon>
        <taxon>Bacteroidia</taxon>
        <taxon>Bacteroidales</taxon>
        <taxon>Porphyromonadaceae</taxon>
        <taxon>Porphyromonas</taxon>
    </lineage>
</organism>
<name>A0ABQ0E1Y7_9PORP</name>
<protein>
    <submittedName>
        <fullName evidence="2">Type I restriction enzyme HsdR N-terminal domain-containing protein</fullName>
    </submittedName>
</protein>
<accession>A0ABQ0E1Y7</accession>
<dbReference type="Pfam" id="PF13588">
    <property type="entry name" value="HSDR_N_2"/>
    <property type="match status" value="1"/>
</dbReference>
<reference evidence="2 3" key="1">
    <citation type="journal article" date="2025" name="Int. J. Syst. Evol. Microbiol.">
        <title>Desulfovibrio falkowii sp. nov., Porphyromonas miyakawae sp. nov., Mediterraneibacter flintii sp. nov. and Owariibacterium komagatae gen. nov., sp. nov., isolated from human faeces.</title>
        <authorList>
            <person name="Hamaguchi T."/>
            <person name="Ohara M."/>
            <person name="Hisatomi A."/>
            <person name="Sekiguchi K."/>
            <person name="Takeda J.I."/>
            <person name="Ueyama J."/>
            <person name="Ito M."/>
            <person name="Nishiwaki H."/>
            <person name="Ogi T."/>
            <person name="Hirayama M."/>
            <person name="Ohkuma M."/>
            <person name="Sakamoto M."/>
            <person name="Ohno K."/>
        </authorList>
    </citation>
    <scope>NUCLEOTIDE SEQUENCE [LARGE SCALE GENOMIC DNA]</scope>
    <source>
        <strain evidence="2 3">13CB11C</strain>
    </source>
</reference>
<evidence type="ECO:0000313" key="2">
    <source>
        <dbReference type="EMBL" id="GAB1251699.1"/>
    </source>
</evidence>
<dbReference type="InterPro" id="IPR029464">
    <property type="entry name" value="HSDR_N"/>
</dbReference>
<dbReference type="RefSeq" id="WP_411915503.1">
    <property type="nucleotide sequence ID" value="NZ_BAAFSF010000001.1"/>
</dbReference>
<dbReference type="EMBL" id="BAAFSF010000001">
    <property type="protein sequence ID" value="GAB1251699.1"/>
    <property type="molecule type" value="Genomic_DNA"/>
</dbReference>